<dbReference type="InterPro" id="IPR029069">
    <property type="entry name" value="HotDog_dom_sf"/>
</dbReference>
<dbReference type="SUPFAM" id="SSF54637">
    <property type="entry name" value="Thioesterase/thiol ester dehydrase-isomerase"/>
    <property type="match status" value="1"/>
</dbReference>
<dbReference type="EMBL" id="LPXN01000035">
    <property type="protein sequence ID" value="KZD12333.1"/>
    <property type="molecule type" value="Genomic_DNA"/>
</dbReference>
<keyword evidence="3" id="KW-1185">Reference proteome</keyword>
<dbReference type="Proteomes" id="UP000076400">
    <property type="component" value="Unassembled WGS sequence"/>
</dbReference>
<reference evidence="2 3" key="1">
    <citation type="submission" date="2015-12" db="EMBL/GenBank/DDBJ databases">
        <title>Genome sequence of Oceanibaculum pacificum MCCC 1A02656.</title>
        <authorList>
            <person name="Lu L."/>
            <person name="Lai Q."/>
            <person name="Shao Z."/>
            <person name="Qian P."/>
        </authorList>
    </citation>
    <scope>NUCLEOTIDE SEQUENCE [LARGE SCALE GENOMIC DNA]</scope>
    <source>
        <strain evidence="2 3">MCCC 1A02656</strain>
    </source>
</reference>
<dbReference type="Gene3D" id="3.10.129.10">
    <property type="entry name" value="Hotdog Thioesterase"/>
    <property type="match status" value="1"/>
</dbReference>
<gene>
    <name evidence="2" type="ORF">AUP43_05010</name>
</gene>
<dbReference type="Pfam" id="PF01575">
    <property type="entry name" value="MaoC_dehydratas"/>
    <property type="match status" value="1"/>
</dbReference>
<proteinExistence type="predicted"/>
<accession>A0A154WFM6</accession>
<feature type="domain" description="MaoC-like" evidence="1">
    <location>
        <begin position="11"/>
        <end position="112"/>
    </location>
</feature>
<sequence>MSRYFEDFAVGQRFTSAGVTLSEGQILDFAFQYDPQPIHIDKVAAEAGPFGGIISSGFLTLACSFRMFYQLGLVSETGMGGIGMDELRWQKPVRPGDTIRATVEVLEMRESGSRPDRGFVTMQCQTHNQEGDLVMSYRSIQIVRRRPAA</sequence>
<organism evidence="2 3">
    <name type="scientific">Oceanibaculum pacificum</name>
    <dbReference type="NCBI Taxonomy" id="580166"/>
    <lineage>
        <taxon>Bacteria</taxon>
        <taxon>Pseudomonadati</taxon>
        <taxon>Pseudomonadota</taxon>
        <taxon>Alphaproteobacteria</taxon>
        <taxon>Rhodospirillales</taxon>
        <taxon>Oceanibaculaceae</taxon>
        <taxon>Oceanibaculum</taxon>
    </lineage>
</organism>
<dbReference type="OrthoDB" id="9797938at2"/>
<dbReference type="PANTHER" id="PTHR43664">
    <property type="entry name" value="MONOAMINE OXIDASE-RELATED"/>
    <property type="match status" value="1"/>
</dbReference>
<dbReference type="AlphaFoldDB" id="A0A154WFM6"/>
<name>A0A154WFM6_9PROT</name>
<protein>
    <submittedName>
        <fullName evidence="2">Acyl dehydratase</fullName>
    </submittedName>
</protein>
<dbReference type="CDD" id="cd03454">
    <property type="entry name" value="YdeM"/>
    <property type="match status" value="1"/>
</dbReference>
<evidence type="ECO:0000259" key="1">
    <source>
        <dbReference type="Pfam" id="PF01575"/>
    </source>
</evidence>
<comment type="caution">
    <text evidence="2">The sequence shown here is derived from an EMBL/GenBank/DDBJ whole genome shotgun (WGS) entry which is preliminary data.</text>
</comment>
<dbReference type="RefSeq" id="WP_067552700.1">
    <property type="nucleotide sequence ID" value="NZ_LPXN01000035.1"/>
</dbReference>
<evidence type="ECO:0000313" key="3">
    <source>
        <dbReference type="Proteomes" id="UP000076400"/>
    </source>
</evidence>
<dbReference type="InterPro" id="IPR052342">
    <property type="entry name" value="MCH/BMMD"/>
</dbReference>
<dbReference type="InterPro" id="IPR002539">
    <property type="entry name" value="MaoC-like_dom"/>
</dbReference>
<dbReference type="STRING" id="580166.AUP43_05010"/>
<evidence type="ECO:0000313" key="2">
    <source>
        <dbReference type="EMBL" id="KZD12333.1"/>
    </source>
</evidence>
<dbReference type="PANTHER" id="PTHR43664:SF1">
    <property type="entry name" value="BETA-METHYLMALYL-COA DEHYDRATASE"/>
    <property type="match status" value="1"/>
</dbReference>